<dbReference type="SMART" id="SM00867">
    <property type="entry name" value="YceI"/>
    <property type="match status" value="1"/>
</dbReference>
<protein>
    <submittedName>
        <fullName evidence="2">Polyisoprenoid-binding protein</fullName>
    </submittedName>
</protein>
<dbReference type="Pfam" id="PF04264">
    <property type="entry name" value="YceI"/>
    <property type="match status" value="1"/>
</dbReference>
<evidence type="ECO:0000313" key="2">
    <source>
        <dbReference type="EMBL" id="BBI20763.1"/>
    </source>
</evidence>
<dbReference type="Proteomes" id="UP000290057">
    <property type="component" value="Chromosome"/>
</dbReference>
<dbReference type="InterPro" id="IPR007372">
    <property type="entry name" value="Lipid/polyisoprenoid-bd_YceI"/>
</dbReference>
<proteinExistence type="predicted"/>
<keyword evidence="3" id="KW-1185">Reference proteome</keyword>
<accession>A0A3T1CIL6</accession>
<dbReference type="EMBL" id="AP019389">
    <property type="protein sequence ID" value="BBI20763.1"/>
    <property type="molecule type" value="Genomic_DNA"/>
</dbReference>
<dbReference type="PANTHER" id="PTHR34406">
    <property type="entry name" value="PROTEIN YCEI"/>
    <property type="match status" value="1"/>
</dbReference>
<dbReference type="Gene3D" id="2.40.128.110">
    <property type="entry name" value="Lipid/polyisoprenoid-binding, YceI-like"/>
    <property type="match status" value="1"/>
</dbReference>
<name>A0A3T1CIL6_9SPHN</name>
<dbReference type="AlphaFoldDB" id="A0A3T1CIL6"/>
<feature type="domain" description="Lipid/polyisoprenoid-binding YceI-like" evidence="1">
    <location>
        <begin position="52"/>
        <end position="222"/>
    </location>
</feature>
<gene>
    <name evidence="2" type="ORF">EKJ_16100</name>
</gene>
<evidence type="ECO:0000259" key="1">
    <source>
        <dbReference type="SMART" id="SM00867"/>
    </source>
</evidence>
<evidence type="ECO:0000313" key="3">
    <source>
        <dbReference type="Proteomes" id="UP000290057"/>
    </source>
</evidence>
<dbReference type="SUPFAM" id="SSF101874">
    <property type="entry name" value="YceI-like"/>
    <property type="match status" value="1"/>
</dbReference>
<reference evidence="2 3" key="1">
    <citation type="submission" date="2019-01" db="EMBL/GenBank/DDBJ databases">
        <title>Complete genome sequence of Erythrobacter flavus KJ5.</title>
        <authorList>
            <person name="Kanesaki Y."/>
            <person name="Brotosudarmo T."/>
            <person name="Moriuchi R."/>
            <person name="Awai K."/>
        </authorList>
    </citation>
    <scope>NUCLEOTIDE SEQUENCE [LARGE SCALE GENOMIC DNA]</scope>
    <source>
        <strain evidence="2 3">KJ5</strain>
    </source>
</reference>
<organism evidence="2 3">
    <name type="scientific">Qipengyuania flava</name>
    <dbReference type="NCBI Taxonomy" id="192812"/>
    <lineage>
        <taxon>Bacteria</taxon>
        <taxon>Pseudomonadati</taxon>
        <taxon>Pseudomonadota</taxon>
        <taxon>Alphaproteobacteria</taxon>
        <taxon>Sphingomonadales</taxon>
        <taxon>Erythrobacteraceae</taxon>
        <taxon>Qipengyuania</taxon>
    </lineage>
</organism>
<dbReference type="PANTHER" id="PTHR34406:SF1">
    <property type="entry name" value="PROTEIN YCEI"/>
    <property type="match status" value="1"/>
</dbReference>
<sequence length="224" mass="23928">MQDEYQQEANLKKPILALALAAGSTLALTGISAQEQPQVPGVVDPARVTAGNYTLDASHTLVSWQVGHFGFNDYFGLFGQIEGTMTLDPADIEATEFDITVPITSVSVPSDGLRDHLLRPGKDGGAPDFFGPEPTPAQFTSTSVRKTSETTAVATGQLTMNGKTGPVTMLVEFSGAGENPMNKKQTVGFHARARIDRTDWGIDYAAPLVDNIVDLEISAAFERD</sequence>
<dbReference type="InterPro" id="IPR036761">
    <property type="entry name" value="TTHA0802/YceI-like_sf"/>
</dbReference>